<reference evidence="3" key="1">
    <citation type="submission" date="2019-03" db="EMBL/GenBank/DDBJ databases">
        <title>Single cell metagenomics reveals metabolic interactions within the superorganism composed of flagellate Streblomastix strix and complex community of Bacteroidetes bacteria on its surface.</title>
        <authorList>
            <person name="Treitli S.C."/>
            <person name="Kolisko M."/>
            <person name="Husnik F."/>
            <person name="Keeling P."/>
            <person name="Hampl V."/>
        </authorList>
    </citation>
    <scope>NUCLEOTIDE SEQUENCE</scope>
    <source>
        <strain evidence="3">STM</strain>
    </source>
</reference>
<dbReference type="InterPro" id="IPR047647">
    <property type="entry name" value="ISAs1_transpos"/>
</dbReference>
<protein>
    <recommendedName>
        <fullName evidence="4">ISAs1 family transposase</fullName>
    </recommendedName>
</protein>
<dbReference type="AlphaFoldDB" id="A0A5J4PGI0"/>
<dbReference type="InterPro" id="IPR051698">
    <property type="entry name" value="Transposase_11-like"/>
</dbReference>
<feature type="non-terminal residue" evidence="3">
    <location>
        <position position="1"/>
    </location>
</feature>
<dbReference type="NCBIfam" id="NF033564">
    <property type="entry name" value="transpos_ISAs1"/>
    <property type="match status" value="1"/>
</dbReference>
<dbReference type="Pfam" id="PF01609">
    <property type="entry name" value="DDE_Tnp_1"/>
    <property type="match status" value="1"/>
</dbReference>
<organism evidence="3">
    <name type="scientific">termite gut metagenome</name>
    <dbReference type="NCBI Taxonomy" id="433724"/>
    <lineage>
        <taxon>unclassified sequences</taxon>
        <taxon>metagenomes</taxon>
        <taxon>organismal metagenomes</taxon>
    </lineage>
</organism>
<feature type="domain" description="Transposase IS4-like" evidence="1">
    <location>
        <begin position="84"/>
        <end position="282"/>
    </location>
</feature>
<evidence type="ECO:0000259" key="2">
    <source>
        <dbReference type="Pfam" id="PF13808"/>
    </source>
</evidence>
<dbReference type="GO" id="GO:0003677">
    <property type="term" value="F:DNA binding"/>
    <property type="evidence" value="ECO:0007669"/>
    <property type="project" value="InterPro"/>
</dbReference>
<dbReference type="InterPro" id="IPR032806">
    <property type="entry name" value="YbfD_N"/>
</dbReference>
<sequence length="285" mass="32278">KHKLLDIIILSVLSVLCGAESYDSIELFGKTNLAFLKQILELKNGIPSHDTINRVFSILNPRTFERLFMEWDNTLKDSKVLEHVIAIDGKTVHGSKDNFHRTSPIHLVHAWSVENNICLGQVKTQAKSNEITAIPELLDLLDAKGSIITIDAMGTQTAIAAKIIDREGDCILAVKDSQKALREEAETTCNRNRSVFDCTEADKGHGRIETRRCEVFEKGLTVDFENRWKGLQSIIKITAAREIGDKASTEERFYISSLDTSQPFNQYIRNHWKVENSLHWTLDMV</sequence>
<dbReference type="GO" id="GO:0004803">
    <property type="term" value="F:transposase activity"/>
    <property type="evidence" value="ECO:0007669"/>
    <property type="project" value="InterPro"/>
</dbReference>
<evidence type="ECO:0000313" key="3">
    <source>
        <dbReference type="EMBL" id="KAA6308577.1"/>
    </source>
</evidence>
<feature type="domain" description="H repeat-associated protein N-terminal" evidence="2">
    <location>
        <begin position="1"/>
        <end position="71"/>
    </location>
</feature>
<feature type="non-terminal residue" evidence="3">
    <location>
        <position position="285"/>
    </location>
</feature>
<dbReference type="EMBL" id="SNRY01008418">
    <property type="protein sequence ID" value="KAA6308577.1"/>
    <property type="molecule type" value="Genomic_DNA"/>
</dbReference>
<name>A0A5J4PGI0_9ZZZZ</name>
<gene>
    <name evidence="3" type="ORF">EZS27_039784</name>
</gene>
<evidence type="ECO:0008006" key="4">
    <source>
        <dbReference type="Google" id="ProtNLM"/>
    </source>
</evidence>
<evidence type="ECO:0000259" key="1">
    <source>
        <dbReference type="Pfam" id="PF01609"/>
    </source>
</evidence>
<dbReference type="PANTHER" id="PTHR30298">
    <property type="entry name" value="H REPEAT-ASSOCIATED PREDICTED TRANSPOSASE"/>
    <property type="match status" value="1"/>
</dbReference>
<accession>A0A5J4PGI0</accession>
<comment type="caution">
    <text evidence="3">The sequence shown here is derived from an EMBL/GenBank/DDBJ whole genome shotgun (WGS) entry which is preliminary data.</text>
</comment>
<dbReference type="GO" id="GO:0006313">
    <property type="term" value="P:DNA transposition"/>
    <property type="evidence" value="ECO:0007669"/>
    <property type="project" value="InterPro"/>
</dbReference>
<dbReference type="Pfam" id="PF13808">
    <property type="entry name" value="DDE_Tnp_1_assoc"/>
    <property type="match status" value="1"/>
</dbReference>
<dbReference type="InterPro" id="IPR002559">
    <property type="entry name" value="Transposase_11"/>
</dbReference>
<proteinExistence type="predicted"/>
<dbReference type="PANTHER" id="PTHR30298:SF0">
    <property type="entry name" value="PROTEIN YBFL-RELATED"/>
    <property type="match status" value="1"/>
</dbReference>